<gene>
    <name evidence="1" type="ORF">MC7420_7384</name>
</gene>
<keyword evidence="2" id="KW-1185">Reference proteome</keyword>
<evidence type="ECO:0000313" key="1">
    <source>
        <dbReference type="EMBL" id="EDX78731.1"/>
    </source>
</evidence>
<dbReference type="AlphaFoldDB" id="B4VHY6"/>
<proteinExistence type="predicted"/>
<dbReference type="STRING" id="118168.MC7420_7384"/>
<dbReference type="HOGENOM" id="CLU_1988832_0_0_3"/>
<dbReference type="EMBL" id="DS989841">
    <property type="protein sequence ID" value="EDX78731.1"/>
    <property type="molecule type" value="Genomic_DNA"/>
</dbReference>
<protein>
    <submittedName>
        <fullName evidence="1">Uncharacterized protein</fullName>
    </submittedName>
</protein>
<dbReference type="Proteomes" id="UP000003835">
    <property type="component" value="Unassembled WGS sequence"/>
</dbReference>
<sequence length="125" mass="14761">MIRLPHQNLPKKAQNQLNVWQNEINCLEDYAERVAQGKKAFARRNKLTNSTFRQVRQTLTHMCCGARRCGYCEDSVADEVEHIKPKALYPETVQHPTIWKEMQRQQQFISKFKELFDLAPEALTW</sequence>
<evidence type="ECO:0000313" key="2">
    <source>
        <dbReference type="Proteomes" id="UP000003835"/>
    </source>
</evidence>
<dbReference type="RefSeq" id="WP_006098208.1">
    <property type="nucleotide sequence ID" value="NZ_DS989841.1"/>
</dbReference>
<name>B4VHY6_9CYAN</name>
<dbReference type="eggNOG" id="COG1403">
    <property type="taxonomic scope" value="Bacteria"/>
</dbReference>
<dbReference type="OrthoDB" id="241004at2"/>
<accession>B4VHY6</accession>
<reference evidence="1 2" key="1">
    <citation type="submission" date="2008-07" db="EMBL/GenBank/DDBJ databases">
        <authorList>
            <person name="Tandeau de Marsac N."/>
            <person name="Ferriera S."/>
            <person name="Johnson J."/>
            <person name="Kravitz S."/>
            <person name="Beeson K."/>
            <person name="Sutton G."/>
            <person name="Rogers Y.-H."/>
            <person name="Friedman R."/>
            <person name="Frazier M."/>
            <person name="Venter J.C."/>
        </authorList>
    </citation>
    <scope>NUCLEOTIDE SEQUENCE [LARGE SCALE GENOMIC DNA]</scope>
    <source>
        <strain evidence="1 2">PCC 7420</strain>
    </source>
</reference>
<organism evidence="1 2">
    <name type="scientific">Coleofasciculus chthonoplastes PCC 7420</name>
    <dbReference type="NCBI Taxonomy" id="118168"/>
    <lineage>
        <taxon>Bacteria</taxon>
        <taxon>Bacillati</taxon>
        <taxon>Cyanobacteriota</taxon>
        <taxon>Cyanophyceae</taxon>
        <taxon>Coleofasciculales</taxon>
        <taxon>Coleofasciculaceae</taxon>
        <taxon>Coleofasciculus</taxon>
    </lineage>
</organism>